<dbReference type="EMBL" id="LT629766">
    <property type="protein sequence ID" value="SDR91113.1"/>
    <property type="molecule type" value="Genomic_DNA"/>
</dbReference>
<dbReference type="InterPro" id="IPR027417">
    <property type="entry name" value="P-loop_NTPase"/>
</dbReference>
<keyword evidence="6" id="KW-1185">Reference proteome</keyword>
<evidence type="ECO:0000256" key="3">
    <source>
        <dbReference type="ARBA" id="ARBA00022840"/>
    </source>
</evidence>
<dbReference type="PROSITE" id="PS50893">
    <property type="entry name" value="ABC_TRANSPORTER_2"/>
    <property type="match status" value="1"/>
</dbReference>
<feature type="domain" description="ABC transporter" evidence="4">
    <location>
        <begin position="19"/>
        <end position="249"/>
    </location>
</feature>
<dbReference type="STRING" id="1136497.SAMN04489752_0564"/>
<dbReference type="PANTHER" id="PTHR24220:SF685">
    <property type="entry name" value="ABC TRANSPORTER RELATED"/>
    <property type="match status" value="1"/>
</dbReference>
<dbReference type="SMART" id="SM00382">
    <property type="entry name" value="AAA"/>
    <property type="match status" value="1"/>
</dbReference>
<evidence type="ECO:0000259" key="4">
    <source>
        <dbReference type="PROSITE" id="PS50893"/>
    </source>
</evidence>
<dbReference type="Gene3D" id="3.40.50.300">
    <property type="entry name" value="P-loop containing nucleotide triphosphate hydrolases"/>
    <property type="match status" value="1"/>
</dbReference>
<dbReference type="AlphaFoldDB" id="A0A1H1MW67"/>
<dbReference type="InterPro" id="IPR003593">
    <property type="entry name" value="AAA+_ATPase"/>
</dbReference>
<gene>
    <name evidence="5" type="ORF">SAMN04489752_0564</name>
</gene>
<dbReference type="GO" id="GO:0005524">
    <property type="term" value="F:ATP binding"/>
    <property type="evidence" value="ECO:0007669"/>
    <property type="project" value="UniProtKB-KW"/>
</dbReference>
<keyword evidence="1" id="KW-0813">Transport</keyword>
<dbReference type="CDD" id="cd03255">
    <property type="entry name" value="ABC_MJ0796_LolCDE_FtsE"/>
    <property type="match status" value="1"/>
</dbReference>
<name>A0A1H1MW67_9MICO</name>
<evidence type="ECO:0000313" key="6">
    <source>
        <dbReference type="Proteomes" id="UP000199597"/>
    </source>
</evidence>
<dbReference type="GO" id="GO:0022857">
    <property type="term" value="F:transmembrane transporter activity"/>
    <property type="evidence" value="ECO:0007669"/>
    <property type="project" value="TreeGrafter"/>
</dbReference>
<organism evidence="5 6">
    <name type="scientific">Brevibacterium siliguriense</name>
    <dbReference type="NCBI Taxonomy" id="1136497"/>
    <lineage>
        <taxon>Bacteria</taxon>
        <taxon>Bacillati</taxon>
        <taxon>Actinomycetota</taxon>
        <taxon>Actinomycetes</taxon>
        <taxon>Micrococcales</taxon>
        <taxon>Brevibacteriaceae</taxon>
        <taxon>Brevibacterium</taxon>
    </lineage>
</organism>
<evidence type="ECO:0000313" key="5">
    <source>
        <dbReference type="EMBL" id="SDR91113.1"/>
    </source>
</evidence>
<keyword evidence="2" id="KW-0547">Nucleotide-binding</keyword>
<reference evidence="6" key="1">
    <citation type="submission" date="2016-10" db="EMBL/GenBank/DDBJ databases">
        <authorList>
            <person name="Varghese N."/>
            <person name="Submissions S."/>
        </authorList>
    </citation>
    <scope>NUCLEOTIDE SEQUENCE [LARGE SCALE GENOMIC DNA]</scope>
    <source>
        <strain evidence="6">DSM 23676</strain>
    </source>
</reference>
<dbReference type="InterPro" id="IPR015854">
    <property type="entry name" value="ABC_transpr_LolD-like"/>
</dbReference>
<dbReference type="SUPFAM" id="SSF52540">
    <property type="entry name" value="P-loop containing nucleoside triphosphate hydrolases"/>
    <property type="match status" value="1"/>
</dbReference>
<evidence type="ECO:0000256" key="1">
    <source>
        <dbReference type="ARBA" id="ARBA00022448"/>
    </source>
</evidence>
<proteinExistence type="predicted"/>
<dbReference type="InterPro" id="IPR017911">
    <property type="entry name" value="MacB-like_ATP-bd"/>
</dbReference>
<evidence type="ECO:0000256" key="2">
    <source>
        <dbReference type="ARBA" id="ARBA00022741"/>
    </source>
</evidence>
<sequence length="249" mass="26140">MTSSPNPAQQPVNQHPAIITAGNVTKHFNQTYALDGVDLTIGLGESLAIMGPSGSGKTTLLHCLAGIISPDSGRIRLSPTDRSAAAEITSLKESGRTALRREVFGFVFQQGLLLPELTAVDNVALAAMLAGMNRADATQHARAWLDRLGLSEHVNKRIGQLSGGQAQRVAIARAQVTQPVVTFADEPTGALDSRTSSEVLSELLGSTVGRGSTLVVVTHDENVAARCSRVVRLADGRIVADSAMQEAAQ</sequence>
<dbReference type="PANTHER" id="PTHR24220">
    <property type="entry name" value="IMPORT ATP-BINDING PROTEIN"/>
    <property type="match status" value="1"/>
</dbReference>
<dbReference type="InterPro" id="IPR003439">
    <property type="entry name" value="ABC_transporter-like_ATP-bd"/>
</dbReference>
<protein>
    <submittedName>
        <fullName evidence="5">Putative ABC transport system ATP-binding protein</fullName>
    </submittedName>
</protein>
<accession>A0A1H1MW67</accession>
<keyword evidence="3 5" id="KW-0067">ATP-binding</keyword>
<dbReference type="GO" id="GO:0016887">
    <property type="term" value="F:ATP hydrolysis activity"/>
    <property type="evidence" value="ECO:0007669"/>
    <property type="project" value="InterPro"/>
</dbReference>
<dbReference type="GO" id="GO:0005886">
    <property type="term" value="C:plasma membrane"/>
    <property type="evidence" value="ECO:0007669"/>
    <property type="project" value="TreeGrafter"/>
</dbReference>
<dbReference type="RefSeq" id="WP_092009798.1">
    <property type="nucleotide sequence ID" value="NZ_LT629766.1"/>
</dbReference>
<dbReference type="Pfam" id="PF00005">
    <property type="entry name" value="ABC_tran"/>
    <property type="match status" value="1"/>
</dbReference>
<dbReference type="Proteomes" id="UP000199597">
    <property type="component" value="Chromosome I"/>
</dbReference>
<dbReference type="OrthoDB" id="9802264at2"/>